<evidence type="ECO:0000313" key="2">
    <source>
        <dbReference type="EMBL" id="SNR30246.1"/>
    </source>
</evidence>
<dbReference type="RefSeq" id="WP_089307986.1">
    <property type="nucleotide sequence ID" value="NZ_FZNK01000001.1"/>
</dbReference>
<dbReference type="Proteomes" id="UP000198297">
    <property type="component" value="Unassembled WGS sequence"/>
</dbReference>
<gene>
    <name evidence="2" type="ORF">SAMN06266787_1011061</name>
</gene>
<proteinExistence type="predicted"/>
<organism evidence="2 3">
    <name type="scientific">Halorubrum ezzemoulense</name>
    <name type="common">Halorubrum chaoviator</name>
    <dbReference type="NCBI Taxonomy" id="337243"/>
    <lineage>
        <taxon>Archaea</taxon>
        <taxon>Methanobacteriati</taxon>
        <taxon>Methanobacteriota</taxon>
        <taxon>Stenosarchaea group</taxon>
        <taxon>Halobacteria</taxon>
        <taxon>Halobacteriales</taxon>
        <taxon>Haloferacaceae</taxon>
        <taxon>Halorubrum</taxon>
    </lineage>
</organism>
<sequence>MSNRRKFIAGLGALATGSAAAIGTGAFTSVTAERTVNVEVAGDASAYLGLEQVNQSPNSDYVLRNNGEVSFDFSGADGDSSGGGSVDGDGFNPNATTRIDDVLRVTNQGTQAANFWVNIENLGAGSDFLTIEASGYPTFSSSMGSKTGASTQLAYDGGNGSSVKPYNLTPGEDIYLHLVVDATAQGGQSPNSFSGSATFVAASDDSQPPL</sequence>
<evidence type="ECO:0000313" key="3">
    <source>
        <dbReference type="Proteomes" id="UP000198297"/>
    </source>
</evidence>
<evidence type="ECO:0008006" key="4">
    <source>
        <dbReference type="Google" id="ProtNLM"/>
    </source>
</evidence>
<feature type="compositionally biased region" description="Polar residues" evidence="1">
    <location>
        <begin position="187"/>
        <end position="197"/>
    </location>
</feature>
<reference evidence="2 3" key="1">
    <citation type="submission" date="2017-06" db="EMBL/GenBank/DDBJ databases">
        <authorList>
            <person name="Kim H.J."/>
            <person name="Triplett B.A."/>
        </authorList>
    </citation>
    <scope>NUCLEOTIDE SEQUENCE [LARGE SCALE GENOMIC DNA]</scope>
    <source>
        <strain evidence="2 3">DSM 19316</strain>
    </source>
</reference>
<evidence type="ECO:0000256" key="1">
    <source>
        <dbReference type="SAM" id="MobiDB-lite"/>
    </source>
</evidence>
<accession>A0A238V7M9</accession>
<feature type="region of interest" description="Disordered" evidence="1">
    <location>
        <begin position="73"/>
        <end position="93"/>
    </location>
</feature>
<dbReference type="InterPro" id="IPR006311">
    <property type="entry name" value="TAT_signal"/>
</dbReference>
<name>A0A238V7M9_HALEZ</name>
<dbReference type="EMBL" id="FZNK01000001">
    <property type="protein sequence ID" value="SNR30246.1"/>
    <property type="molecule type" value="Genomic_DNA"/>
</dbReference>
<feature type="region of interest" description="Disordered" evidence="1">
    <location>
        <begin position="187"/>
        <end position="210"/>
    </location>
</feature>
<dbReference type="PROSITE" id="PS51318">
    <property type="entry name" value="TAT"/>
    <property type="match status" value="1"/>
</dbReference>
<protein>
    <recommendedName>
        <fullName evidence="4">DUF1102 domain-containing protein</fullName>
    </recommendedName>
</protein>
<dbReference type="AlphaFoldDB" id="A0A238V7M9"/>